<dbReference type="EMBL" id="LAZR01025187">
    <property type="protein sequence ID" value="KKL72715.1"/>
    <property type="molecule type" value="Genomic_DNA"/>
</dbReference>
<gene>
    <name evidence="2" type="ORF">LCGC14_2082170</name>
</gene>
<feature type="region of interest" description="Disordered" evidence="1">
    <location>
        <begin position="119"/>
        <end position="140"/>
    </location>
</feature>
<accession>A0A0F9GTK4</accession>
<evidence type="ECO:0000313" key="2">
    <source>
        <dbReference type="EMBL" id="KKL72715.1"/>
    </source>
</evidence>
<proteinExistence type="predicted"/>
<organism evidence="2">
    <name type="scientific">marine sediment metagenome</name>
    <dbReference type="NCBI Taxonomy" id="412755"/>
    <lineage>
        <taxon>unclassified sequences</taxon>
        <taxon>metagenomes</taxon>
        <taxon>ecological metagenomes</taxon>
    </lineage>
</organism>
<sequence length="190" mass="22427">NLRLGATRMYSEENTKAWIKAEENLGLKNSLFITINGVTTQYYDFDEGEEFFEHIKDWCKDNSLDKTFEAIFKAIKEKNKILMFECLAIFNEIDEHPEIATEDQLRRLKRIRESTQDESYKLKTGDGEEEDGDGEDDTHNIDWISNQYEKSFSNNISNFQVIYTISRETIFSEKENNQSVDSYEKFIKIH</sequence>
<protein>
    <submittedName>
        <fullName evidence="2">Uncharacterized protein</fullName>
    </submittedName>
</protein>
<feature type="compositionally biased region" description="Acidic residues" evidence="1">
    <location>
        <begin position="127"/>
        <end position="136"/>
    </location>
</feature>
<comment type="caution">
    <text evidence="2">The sequence shown here is derived from an EMBL/GenBank/DDBJ whole genome shotgun (WGS) entry which is preliminary data.</text>
</comment>
<dbReference type="AlphaFoldDB" id="A0A0F9GTK4"/>
<evidence type="ECO:0000256" key="1">
    <source>
        <dbReference type="SAM" id="MobiDB-lite"/>
    </source>
</evidence>
<reference evidence="2" key="1">
    <citation type="journal article" date="2015" name="Nature">
        <title>Complex archaea that bridge the gap between prokaryotes and eukaryotes.</title>
        <authorList>
            <person name="Spang A."/>
            <person name="Saw J.H."/>
            <person name="Jorgensen S.L."/>
            <person name="Zaremba-Niedzwiedzka K."/>
            <person name="Martijn J."/>
            <person name="Lind A.E."/>
            <person name="van Eijk R."/>
            <person name="Schleper C."/>
            <person name="Guy L."/>
            <person name="Ettema T.J."/>
        </authorList>
    </citation>
    <scope>NUCLEOTIDE SEQUENCE</scope>
</reference>
<feature type="non-terminal residue" evidence="2">
    <location>
        <position position="1"/>
    </location>
</feature>
<name>A0A0F9GTK4_9ZZZZ</name>